<name>A0ABM3LT62_BICAN</name>
<accession>A0ABM3LT62</accession>
<feature type="transmembrane region" description="Helical" evidence="9">
    <location>
        <begin position="132"/>
        <end position="151"/>
    </location>
</feature>
<feature type="transmembrane region" description="Helical" evidence="9">
    <location>
        <begin position="204"/>
        <end position="224"/>
    </location>
</feature>
<dbReference type="InterPro" id="IPR022357">
    <property type="entry name" value="MIP_CS"/>
</dbReference>
<dbReference type="CDD" id="cd00333">
    <property type="entry name" value="MIP"/>
    <property type="match status" value="1"/>
</dbReference>
<evidence type="ECO:0000256" key="5">
    <source>
        <dbReference type="ARBA" id="ARBA00022692"/>
    </source>
</evidence>
<dbReference type="InterPro" id="IPR034294">
    <property type="entry name" value="Aquaporin_transptr"/>
</dbReference>
<dbReference type="SUPFAM" id="SSF81338">
    <property type="entry name" value="Aquaporin-like"/>
    <property type="match status" value="1"/>
</dbReference>
<feature type="transmembrane region" description="Helical" evidence="9">
    <location>
        <begin position="163"/>
        <end position="184"/>
    </location>
</feature>
<protein>
    <submittedName>
        <fullName evidence="11">Aquaporin AQPAe.a-like</fullName>
    </submittedName>
</protein>
<dbReference type="PANTHER" id="PTHR19139:SF199">
    <property type="entry name" value="MIP17260P"/>
    <property type="match status" value="1"/>
</dbReference>
<evidence type="ECO:0000256" key="2">
    <source>
        <dbReference type="ARBA" id="ARBA00006175"/>
    </source>
</evidence>
<evidence type="ECO:0000313" key="11">
    <source>
        <dbReference type="RefSeq" id="XP_052742264.1"/>
    </source>
</evidence>
<evidence type="ECO:0000256" key="7">
    <source>
        <dbReference type="ARBA" id="ARBA00023136"/>
    </source>
</evidence>
<sequence>MSILGHEEIKDYKTLLKQLFAEFLGTFLYMSLCLLAGNVEPDFTAVALSNGLLIAAVIQIIGPISGGHINPAVTVGVLTCGHIKLVKALFYIIAQTLGSLLGSIVAYAVTDDNSRHNLGATVPHIDLRADQVFGLEFIMTFILVAVVLSVLDSKRSNVGLGSAPLAIGLSVTACQVSALFYTGSLNPVRSFGPAVVMNIWTKHWVYWLGPILGGVTAGLTYRFILGKPQMAAKTFHRAVCTQ</sequence>
<feature type="transmembrane region" description="Helical" evidence="9">
    <location>
        <begin position="88"/>
        <end position="109"/>
    </location>
</feature>
<dbReference type="Pfam" id="PF00230">
    <property type="entry name" value="MIP"/>
    <property type="match status" value="1"/>
</dbReference>
<dbReference type="PRINTS" id="PR00783">
    <property type="entry name" value="MINTRINSICP"/>
</dbReference>
<evidence type="ECO:0000256" key="4">
    <source>
        <dbReference type="ARBA" id="ARBA00022475"/>
    </source>
</evidence>
<dbReference type="PROSITE" id="PS00221">
    <property type="entry name" value="MIP"/>
    <property type="match status" value="1"/>
</dbReference>
<proteinExistence type="inferred from homology"/>
<evidence type="ECO:0000256" key="8">
    <source>
        <dbReference type="RuleBase" id="RU000477"/>
    </source>
</evidence>
<dbReference type="Proteomes" id="UP001652582">
    <property type="component" value="Chromosome 16"/>
</dbReference>
<evidence type="ECO:0000313" key="10">
    <source>
        <dbReference type="Proteomes" id="UP001652582"/>
    </source>
</evidence>
<organism evidence="10 11">
    <name type="scientific">Bicyclus anynana</name>
    <name type="common">Squinting bush brown butterfly</name>
    <dbReference type="NCBI Taxonomy" id="110368"/>
    <lineage>
        <taxon>Eukaryota</taxon>
        <taxon>Metazoa</taxon>
        <taxon>Ecdysozoa</taxon>
        <taxon>Arthropoda</taxon>
        <taxon>Hexapoda</taxon>
        <taxon>Insecta</taxon>
        <taxon>Pterygota</taxon>
        <taxon>Neoptera</taxon>
        <taxon>Endopterygota</taxon>
        <taxon>Lepidoptera</taxon>
        <taxon>Glossata</taxon>
        <taxon>Ditrysia</taxon>
        <taxon>Papilionoidea</taxon>
        <taxon>Nymphalidae</taxon>
        <taxon>Satyrinae</taxon>
        <taxon>Satyrini</taxon>
        <taxon>Mycalesina</taxon>
        <taxon>Bicyclus</taxon>
    </lineage>
</organism>
<gene>
    <name evidence="11" type="primary">LOC112047537</name>
</gene>
<evidence type="ECO:0000256" key="1">
    <source>
        <dbReference type="ARBA" id="ARBA00004651"/>
    </source>
</evidence>
<comment type="similarity">
    <text evidence="2 8">Belongs to the MIP/aquaporin (TC 1.A.8) family.</text>
</comment>
<dbReference type="RefSeq" id="XP_052742264.1">
    <property type="nucleotide sequence ID" value="XM_052886304.1"/>
</dbReference>
<evidence type="ECO:0000256" key="6">
    <source>
        <dbReference type="ARBA" id="ARBA00022989"/>
    </source>
</evidence>
<keyword evidence="4" id="KW-1003">Cell membrane</keyword>
<keyword evidence="10" id="KW-1185">Reference proteome</keyword>
<comment type="subcellular location">
    <subcellularLocation>
        <location evidence="1">Cell membrane</location>
        <topology evidence="1">Multi-pass membrane protein</topology>
    </subcellularLocation>
</comment>
<dbReference type="PANTHER" id="PTHR19139">
    <property type="entry name" value="AQUAPORIN TRANSPORTER"/>
    <property type="match status" value="1"/>
</dbReference>
<dbReference type="InterPro" id="IPR023271">
    <property type="entry name" value="Aquaporin-like"/>
</dbReference>
<evidence type="ECO:0000256" key="3">
    <source>
        <dbReference type="ARBA" id="ARBA00022448"/>
    </source>
</evidence>
<keyword evidence="3 8" id="KW-0813">Transport</keyword>
<keyword evidence="7 9" id="KW-0472">Membrane</keyword>
<feature type="transmembrane region" description="Helical" evidence="9">
    <location>
        <begin position="19"/>
        <end position="37"/>
    </location>
</feature>
<reference evidence="11" key="1">
    <citation type="submission" date="2025-08" db="UniProtKB">
        <authorList>
            <consortium name="RefSeq"/>
        </authorList>
    </citation>
    <scope>IDENTIFICATION</scope>
</reference>
<keyword evidence="6 9" id="KW-1133">Transmembrane helix</keyword>
<dbReference type="Gene3D" id="1.20.1080.10">
    <property type="entry name" value="Glycerol uptake facilitator protein"/>
    <property type="match status" value="1"/>
</dbReference>
<evidence type="ECO:0000256" key="9">
    <source>
        <dbReference type="SAM" id="Phobius"/>
    </source>
</evidence>
<keyword evidence="5 8" id="KW-0812">Transmembrane</keyword>
<dbReference type="GeneID" id="112047537"/>
<dbReference type="InterPro" id="IPR000425">
    <property type="entry name" value="MIP"/>
</dbReference>